<evidence type="ECO:0000313" key="3">
    <source>
        <dbReference type="Proteomes" id="UP001146120"/>
    </source>
</evidence>
<sequence>MGVFVLKVHPRRTSAERAQHSPLLVRRPDHDIDLWVPFSWVRCLFSIFSLTLLITDIPRSGFGTINFEELYPTVAPNTVVNYGPYEYSVVRLSKNDSAQPVRASCDDEAMDLVPLWSYKYDTLSIPSRAMATHLNVSTYPRCVLYDGDCADDLAPDVAFTMLDDLVTSLKNNYFMAPAPRPPLEFFTQTNWIDRLHHIIYRWFDIVYLDLHTHHVHYYDITETQPVEMCQPFPRTSRRRLSARPKFCEFGIPWKMAHPLDLTASTRRRYDLHDHIAIRMALLRKAHPDLQFDLTVIFTHYTYTSAPKSTRTRVPLQAYFSAEDQEITTWIRGQHCDEHGAHCATVLFDDYRYERLYTENAADQLILLTAVLRGLAQFYMWLRVAFLWFGCFHARSEELKYRNVPFTKRFMVAWSTFFRIPAHVIIYGSWLPVLGYAVAHYIDCGLFHLLYYYMWSPSDGVAGLGFWEYVRALSVQMRNAWVLSMFVKLFVLFQGLMLQPRNGETTHLHGVLGIRGFVISTSSALSVFAQYRVPSFRDTNIMAMELLPQPAVGHHSRIARDLDMPTEFGFRYEVEILIASFSVVMTVAALWHLIVATKRCALRQRQSSLGVVFARSYYVPLSVQTLVPLTCMDVFWKTGRSQVETFSSELLSVLRHAKSSRRSRGSVMSTPRSVVSIGRLASMLTAFEHPDCRLCQQTKAAYWQQSQGCVPHEFILDVQARSPRVSSIIRLVNIALMSDPLELLHLSTGNYELFIVQLRRSATRVSRNPPSPYLPPLSLDAYAMYMTDSGRDTALVQSVRSCSLPWATLIECG</sequence>
<accession>A0AAV2ZIF4</accession>
<keyword evidence="1" id="KW-1133">Transmembrane helix</keyword>
<keyword evidence="1" id="KW-0472">Membrane</keyword>
<reference evidence="2" key="1">
    <citation type="submission" date="2022-11" db="EMBL/GenBank/DDBJ databases">
        <authorList>
            <person name="Morgan W.R."/>
            <person name="Tartar A."/>
        </authorList>
    </citation>
    <scope>NUCLEOTIDE SEQUENCE</scope>
    <source>
        <strain evidence="2">ARSEF 373</strain>
    </source>
</reference>
<dbReference type="AlphaFoldDB" id="A0AAV2ZIF4"/>
<feature type="transmembrane region" description="Helical" evidence="1">
    <location>
        <begin position="479"/>
        <end position="497"/>
    </location>
</feature>
<evidence type="ECO:0000313" key="2">
    <source>
        <dbReference type="EMBL" id="DBA04579.1"/>
    </source>
</evidence>
<evidence type="ECO:0000256" key="1">
    <source>
        <dbReference type="SAM" id="Phobius"/>
    </source>
</evidence>
<proteinExistence type="predicted"/>
<protein>
    <submittedName>
        <fullName evidence="2">Uncharacterized protein</fullName>
    </submittedName>
</protein>
<dbReference type="Proteomes" id="UP001146120">
    <property type="component" value="Unassembled WGS sequence"/>
</dbReference>
<dbReference type="EMBL" id="DAKRPA010000007">
    <property type="protein sequence ID" value="DBA04579.1"/>
    <property type="molecule type" value="Genomic_DNA"/>
</dbReference>
<feature type="transmembrane region" description="Helical" evidence="1">
    <location>
        <begin position="575"/>
        <end position="595"/>
    </location>
</feature>
<keyword evidence="1" id="KW-0812">Transmembrane</keyword>
<organism evidence="2 3">
    <name type="scientific">Lagenidium giganteum</name>
    <dbReference type="NCBI Taxonomy" id="4803"/>
    <lineage>
        <taxon>Eukaryota</taxon>
        <taxon>Sar</taxon>
        <taxon>Stramenopiles</taxon>
        <taxon>Oomycota</taxon>
        <taxon>Peronosporomycetes</taxon>
        <taxon>Pythiales</taxon>
        <taxon>Pythiaceae</taxon>
    </lineage>
</organism>
<comment type="caution">
    <text evidence="2">The sequence shown here is derived from an EMBL/GenBank/DDBJ whole genome shotgun (WGS) entry which is preliminary data.</text>
</comment>
<keyword evidence="3" id="KW-1185">Reference proteome</keyword>
<reference evidence="2" key="2">
    <citation type="journal article" date="2023" name="Microbiol Resour">
        <title>Decontamination and Annotation of the Draft Genome Sequence of the Oomycete Lagenidium giganteum ARSEF 373.</title>
        <authorList>
            <person name="Morgan W.R."/>
            <person name="Tartar A."/>
        </authorList>
    </citation>
    <scope>NUCLEOTIDE SEQUENCE</scope>
    <source>
        <strain evidence="2">ARSEF 373</strain>
    </source>
</reference>
<name>A0AAV2ZIF4_9STRA</name>
<feature type="transmembrane region" description="Helical" evidence="1">
    <location>
        <begin position="509"/>
        <end position="530"/>
    </location>
</feature>
<gene>
    <name evidence="2" type="ORF">N0F65_011127</name>
</gene>